<dbReference type="PANTHER" id="PTHR30290">
    <property type="entry name" value="PERIPLASMIC BINDING COMPONENT OF ABC TRANSPORTER"/>
    <property type="match status" value="1"/>
</dbReference>
<dbReference type="InterPro" id="IPR039424">
    <property type="entry name" value="SBP_5"/>
</dbReference>
<dbReference type="EMBL" id="FTNI01000006">
    <property type="protein sequence ID" value="SIR14674.1"/>
    <property type="molecule type" value="Genomic_DNA"/>
</dbReference>
<organism evidence="3 4">
    <name type="scientific">Microbispora rosea</name>
    <dbReference type="NCBI Taxonomy" id="58117"/>
    <lineage>
        <taxon>Bacteria</taxon>
        <taxon>Bacillati</taxon>
        <taxon>Actinomycetota</taxon>
        <taxon>Actinomycetes</taxon>
        <taxon>Streptosporangiales</taxon>
        <taxon>Streptosporangiaceae</taxon>
        <taxon>Microbispora</taxon>
    </lineage>
</organism>
<dbReference type="Gene3D" id="3.90.76.10">
    <property type="entry name" value="Dipeptide-binding Protein, Domain 1"/>
    <property type="match status" value="1"/>
</dbReference>
<dbReference type="OrthoDB" id="7888869at2"/>
<accession>A0A1N6YJ93</accession>
<feature type="domain" description="Solute-binding protein family 5" evidence="2">
    <location>
        <begin position="120"/>
        <end position="474"/>
    </location>
</feature>
<dbReference type="PROSITE" id="PS51257">
    <property type="entry name" value="PROKAR_LIPOPROTEIN"/>
    <property type="match status" value="1"/>
</dbReference>
<dbReference type="PANTHER" id="PTHR30290:SF65">
    <property type="entry name" value="MONOACYL PHOSPHATIDYLINOSITOL TETRAMANNOSIDE-BINDING PROTEIN LPQW-RELATED"/>
    <property type="match status" value="1"/>
</dbReference>
<dbReference type="AlphaFoldDB" id="A0A1N6YJ93"/>
<gene>
    <name evidence="3" type="ORF">SAMN05421833_106162</name>
</gene>
<keyword evidence="4" id="KW-1185">Reference proteome</keyword>
<dbReference type="CDD" id="cd08501">
    <property type="entry name" value="PBP2_Lpqw"/>
    <property type="match status" value="1"/>
</dbReference>
<dbReference type="GO" id="GO:1904680">
    <property type="term" value="F:peptide transmembrane transporter activity"/>
    <property type="evidence" value="ECO:0007669"/>
    <property type="project" value="TreeGrafter"/>
</dbReference>
<evidence type="ECO:0000313" key="4">
    <source>
        <dbReference type="Proteomes" id="UP000186096"/>
    </source>
</evidence>
<keyword evidence="1" id="KW-0732">Signal</keyword>
<dbReference type="Proteomes" id="UP000186096">
    <property type="component" value="Unassembled WGS sequence"/>
</dbReference>
<dbReference type="STRING" id="58117.SAMN05421833_106162"/>
<feature type="signal peptide" evidence="1">
    <location>
        <begin position="1"/>
        <end position="20"/>
    </location>
</feature>
<evidence type="ECO:0000313" key="3">
    <source>
        <dbReference type="EMBL" id="SIR14674.1"/>
    </source>
</evidence>
<dbReference type="SUPFAM" id="SSF53850">
    <property type="entry name" value="Periplasmic binding protein-like II"/>
    <property type="match status" value="1"/>
</dbReference>
<evidence type="ECO:0000259" key="2">
    <source>
        <dbReference type="Pfam" id="PF00496"/>
    </source>
</evidence>
<dbReference type="RefSeq" id="WP_083744143.1">
    <property type="nucleotide sequence ID" value="NZ_FTNI01000006.1"/>
</dbReference>
<protein>
    <submittedName>
        <fullName evidence="3">Peptide/nickel transport system substrate-binding protein</fullName>
    </submittedName>
</protein>
<feature type="chain" id="PRO_5038643451" evidence="1">
    <location>
        <begin position="21"/>
        <end position="567"/>
    </location>
</feature>
<sequence length="567" mass="62509">MRARWPVVLATLAALWAAGACGVQRGPGEPDSGLAPSPVKAYDINPLARDKVKDGGTLRWGLTDFPTQWNRNHIDGDGTGVKAVTDALMPRTFRSDERGRLTLDTDYVTNARITATSPRQVVTYSINPKAKWSDGRPITWTDFAAQWKAMSGRDRDYRVDSTIAYENIQSVARGASDREVVVTLAQPFNEWQSLFTPLYPSTTNATAAAFNADWINRIPVTAGPFRVQRLDAKGRTVTLTRNPAWWGNRAKLDGIEFRTVRPDQMVHAFTRGDVDLFEVGPSPDDYARVREAWDAVIRQAAGTQYRQFTFNGESPILADARVREAVAAALDRRGLMQVDLKGLGWPTVTLDNHFLMNSQYGYRANAGEIGAYDPKRAGRLLDQAGWKLSGKTRVKNGKPLTLRFVVPEGIVMSGVEADVARQMLDRVGIRVDVRKVSFDDFFGKHLIPGDFDITAFAYPSTPFPVSSAFDIYANGETGGRGDDVEWYSNLGRSGSKQIDEAMYRAGSTLDPGKVPGLLNEADGLVWKKVNVLPLYQSPQGVAVRSALANIGANGFFDLRYEDIGYAS</sequence>
<dbReference type="InterPro" id="IPR000914">
    <property type="entry name" value="SBP_5_dom"/>
</dbReference>
<dbReference type="Gene3D" id="3.40.190.10">
    <property type="entry name" value="Periplasmic binding protein-like II"/>
    <property type="match status" value="1"/>
</dbReference>
<proteinExistence type="predicted"/>
<evidence type="ECO:0000256" key="1">
    <source>
        <dbReference type="SAM" id="SignalP"/>
    </source>
</evidence>
<dbReference type="GO" id="GO:0015833">
    <property type="term" value="P:peptide transport"/>
    <property type="evidence" value="ECO:0007669"/>
    <property type="project" value="TreeGrafter"/>
</dbReference>
<reference evidence="4" key="1">
    <citation type="submission" date="2017-01" db="EMBL/GenBank/DDBJ databases">
        <authorList>
            <person name="Varghese N."/>
            <person name="Submissions S."/>
        </authorList>
    </citation>
    <scope>NUCLEOTIDE SEQUENCE [LARGE SCALE GENOMIC DNA]</scope>
    <source>
        <strain evidence="4">ATCC 12950</strain>
    </source>
</reference>
<dbReference type="Pfam" id="PF00496">
    <property type="entry name" value="SBP_bac_5"/>
    <property type="match status" value="1"/>
</dbReference>
<name>A0A1N6YJ93_9ACTN</name>
<dbReference type="Gene3D" id="3.10.105.10">
    <property type="entry name" value="Dipeptide-binding Protein, Domain 3"/>
    <property type="match status" value="1"/>
</dbReference>